<dbReference type="CDD" id="cd16012">
    <property type="entry name" value="ALP"/>
    <property type="match status" value="1"/>
</dbReference>
<proteinExistence type="inferred from homology"/>
<reference evidence="5 6" key="1">
    <citation type="submission" date="2018-10" db="EMBL/GenBank/DDBJ databases">
        <title>Genome sequencing of Pedobacter jejuensis TNB23.</title>
        <authorList>
            <person name="Cho Y.-J."/>
            <person name="Cho A."/>
            <person name="Kim O.-S."/>
        </authorList>
    </citation>
    <scope>NUCLEOTIDE SEQUENCE [LARGE SCALE GENOMIC DNA]</scope>
    <source>
        <strain evidence="5 6">TNB23</strain>
    </source>
</reference>
<dbReference type="EMBL" id="RBEE01000004">
    <property type="protein sequence ID" value="RNL55928.1"/>
    <property type="molecule type" value="Genomic_DNA"/>
</dbReference>
<feature type="binding site" evidence="3">
    <location>
        <position position="504"/>
    </location>
    <ligand>
        <name>Zn(2+)</name>
        <dbReference type="ChEBI" id="CHEBI:29105"/>
        <label>2</label>
    </ligand>
</feature>
<comment type="similarity">
    <text evidence="4">Belongs to the alkaline phosphatase family.</text>
</comment>
<evidence type="ECO:0000256" key="3">
    <source>
        <dbReference type="PIRSR" id="PIRSR601952-2"/>
    </source>
</evidence>
<feature type="binding site" evidence="3">
    <location>
        <position position="461"/>
    </location>
    <ligand>
        <name>Zn(2+)</name>
        <dbReference type="ChEBI" id="CHEBI:29105"/>
        <label>2</label>
    </ligand>
</feature>
<dbReference type="SUPFAM" id="SSF51695">
    <property type="entry name" value="PLC-like phosphodiesterases"/>
    <property type="match status" value="1"/>
</dbReference>
<keyword evidence="3" id="KW-0479">Metal-binding</keyword>
<dbReference type="Proteomes" id="UP000274046">
    <property type="component" value="Unassembled WGS sequence"/>
</dbReference>
<dbReference type="GO" id="GO:0006629">
    <property type="term" value="P:lipid metabolic process"/>
    <property type="evidence" value="ECO:0007669"/>
    <property type="project" value="InterPro"/>
</dbReference>
<accession>A0A3N0C2F2</accession>
<feature type="binding site" evidence="3">
    <location>
        <position position="503"/>
    </location>
    <ligand>
        <name>Zn(2+)</name>
        <dbReference type="ChEBI" id="CHEBI:29105"/>
        <label>2</label>
    </ligand>
</feature>
<evidence type="ECO:0000256" key="2">
    <source>
        <dbReference type="PIRSR" id="PIRSR601952-1"/>
    </source>
</evidence>
<dbReference type="GO" id="GO:0004035">
    <property type="term" value="F:alkaline phosphatase activity"/>
    <property type="evidence" value="ECO:0007669"/>
    <property type="project" value="TreeGrafter"/>
</dbReference>
<evidence type="ECO:0000256" key="1">
    <source>
        <dbReference type="ARBA" id="ARBA00022553"/>
    </source>
</evidence>
<dbReference type="Gene3D" id="3.20.20.190">
    <property type="entry name" value="Phosphatidylinositol (PI) phosphodiesterase"/>
    <property type="match status" value="1"/>
</dbReference>
<dbReference type="SMART" id="SM00098">
    <property type="entry name" value="alkPPc"/>
    <property type="match status" value="1"/>
</dbReference>
<dbReference type="Gene3D" id="3.40.720.10">
    <property type="entry name" value="Alkaline Phosphatase, subunit A"/>
    <property type="match status" value="1"/>
</dbReference>
<dbReference type="SUPFAM" id="SSF53649">
    <property type="entry name" value="Alkaline phosphatase-like"/>
    <property type="match status" value="1"/>
</dbReference>
<comment type="cofactor">
    <cofactor evidence="3">
        <name>Zn(2+)</name>
        <dbReference type="ChEBI" id="CHEBI:29105"/>
    </cofactor>
    <text evidence="3">Binds 2 Zn(2+) ions.</text>
</comment>
<comment type="caution">
    <text evidence="5">The sequence shown here is derived from an EMBL/GenBank/DDBJ whole genome shotgun (WGS) entry which is preliminary data.</text>
</comment>
<protein>
    <submittedName>
        <fullName evidence="5">Alkaline phosphatase</fullName>
    </submittedName>
</protein>
<keyword evidence="3" id="KW-0460">Magnesium</keyword>
<evidence type="ECO:0000313" key="6">
    <source>
        <dbReference type="Proteomes" id="UP000274046"/>
    </source>
</evidence>
<dbReference type="GO" id="GO:0046872">
    <property type="term" value="F:metal ion binding"/>
    <property type="evidence" value="ECO:0007669"/>
    <property type="project" value="UniProtKB-KW"/>
</dbReference>
<dbReference type="InterPro" id="IPR017850">
    <property type="entry name" value="Alkaline_phosphatase_core_sf"/>
</dbReference>
<feature type="binding site" evidence="3">
    <location>
        <position position="465"/>
    </location>
    <ligand>
        <name>Zn(2+)</name>
        <dbReference type="ChEBI" id="CHEBI:29105"/>
        <label>2</label>
    </ligand>
</feature>
<organism evidence="5 6">
    <name type="scientific">Pedobacter jejuensis</name>
    <dbReference type="NCBI Taxonomy" id="1268550"/>
    <lineage>
        <taxon>Bacteria</taxon>
        <taxon>Pseudomonadati</taxon>
        <taxon>Bacteroidota</taxon>
        <taxon>Sphingobacteriia</taxon>
        <taxon>Sphingobacteriales</taxon>
        <taxon>Sphingobacteriaceae</taxon>
        <taxon>Pedobacter</taxon>
    </lineage>
</organism>
<keyword evidence="1" id="KW-0597">Phosphoprotein</keyword>
<comment type="cofactor">
    <cofactor evidence="3">
        <name>Mg(2+)</name>
        <dbReference type="ChEBI" id="CHEBI:18420"/>
    </cofactor>
    <text evidence="3">Binds 1 Mg(2+) ion.</text>
</comment>
<dbReference type="Pfam" id="PF13653">
    <property type="entry name" value="GDPD_2"/>
    <property type="match status" value="1"/>
</dbReference>
<dbReference type="Pfam" id="PF00245">
    <property type="entry name" value="Alk_phosphatase"/>
    <property type="match status" value="1"/>
</dbReference>
<evidence type="ECO:0000256" key="4">
    <source>
        <dbReference type="RuleBase" id="RU003946"/>
    </source>
</evidence>
<dbReference type="GO" id="GO:0008081">
    <property type="term" value="F:phosphoric diester hydrolase activity"/>
    <property type="evidence" value="ECO:0007669"/>
    <property type="project" value="InterPro"/>
</dbReference>
<dbReference type="OrthoDB" id="9794455at2"/>
<evidence type="ECO:0000313" key="5">
    <source>
        <dbReference type="EMBL" id="RNL55928.1"/>
    </source>
</evidence>
<feature type="binding site" evidence="3">
    <location>
        <position position="248"/>
    </location>
    <ligand>
        <name>Zn(2+)</name>
        <dbReference type="ChEBI" id="CHEBI:29105"/>
        <label>2</label>
    </ligand>
</feature>
<feature type="binding site" evidence="3">
    <location>
        <position position="342"/>
    </location>
    <ligand>
        <name>Mg(2+)</name>
        <dbReference type="ChEBI" id="CHEBI:18420"/>
    </ligand>
</feature>
<feature type="binding site" evidence="3">
    <location>
        <position position="340"/>
    </location>
    <ligand>
        <name>Mg(2+)</name>
        <dbReference type="ChEBI" id="CHEBI:18420"/>
    </ligand>
</feature>
<dbReference type="AlphaFoldDB" id="A0A3N0C2F2"/>
<dbReference type="PANTHER" id="PTHR11596:SF5">
    <property type="entry name" value="ALKALINE PHOSPHATASE"/>
    <property type="match status" value="1"/>
</dbReference>
<feature type="binding site" evidence="3">
    <location>
        <position position="248"/>
    </location>
    <ligand>
        <name>Mg(2+)</name>
        <dbReference type="ChEBI" id="CHEBI:18420"/>
    </ligand>
</feature>
<feature type="active site" description="Phosphoserine intermediate" evidence="2">
    <location>
        <position position="289"/>
    </location>
</feature>
<keyword evidence="6" id="KW-1185">Reference proteome</keyword>
<keyword evidence="3" id="KW-0862">Zinc</keyword>
<dbReference type="InterPro" id="IPR017946">
    <property type="entry name" value="PLC-like_Pdiesterase_TIM-brl"/>
</dbReference>
<dbReference type="PRINTS" id="PR00113">
    <property type="entry name" value="ALKPHPHTASE"/>
</dbReference>
<gene>
    <name evidence="5" type="ORF">D7004_03260</name>
</gene>
<feature type="binding site" evidence="3">
    <location>
        <position position="456"/>
    </location>
    <ligand>
        <name>Mg(2+)</name>
        <dbReference type="ChEBI" id="CHEBI:18420"/>
    </ligand>
</feature>
<name>A0A3N0C2F2_9SPHI</name>
<dbReference type="InterPro" id="IPR001952">
    <property type="entry name" value="Alkaline_phosphatase"/>
</dbReference>
<dbReference type="PANTHER" id="PTHR11596">
    <property type="entry name" value="ALKALINE PHOSPHATASE"/>
    <property type="match status" value="1"/>
</dbReference>
<sequence length="568" mass="62418">MGSVEADVFLKDNELYVAHENSEIKPGRTLTQLYLSPLAKLFKENGNQAFKNSEQTLQLVIDIKQDHINVLNKLISELKAFGDVFDVSKNSKAIKIVISGDMPVPSKFMDWPDYISFDGRPGIKYSADELKHVAMISQDIKKYTVWNGKGVPTPTDYAKLKQVVDDAHNLKKPFRFWATVDSKNTWIVLGRLGVDWINTDHPAQLADFYAHQDKLTFTNATPYPIYTPSYQSDGANKKVKNVILLIGDGMGLAQIHAGLIANHGDLNLARIKNIGFSQTGAANSDNTDSAAGATAMATGEKTNNRYIGMGTDNKKRTNLVDTLYGFGIKSGIISVGDITDATPAAFYAHQTERTMSNEIAADLLKSKVEILVGSNQQAFLNNKNTGLASALTQSGFVLNKSFPEFEKQVSGKQLVLLPNEDTRSVLKGRGDVLKQSLLKTVELLKKNKKGYFIMAEGAQIDHGGHANDLPYLVTEMLDFDKTIEAALRIADKDGETLVIVTADHETGGLSLLDADTKNGKITGNFSTDDHTNIMVPVFAYGPHADEFRGVYPNNLIFKKILKVIITLK</sequence>